<feature type="compositionally biased region" description="Low complexity" evidence="1">
    <location>
        <begin position="42"/>
        <end position="52"/>
    </location>
</feature>
<evidence type="ECO:0000313" key="3">
    <source>
        <dbReference type="Proteomes" id="UP000626109"/>
    </source>
</evidence>
<dbReference type="EMBL" id="CAJNNW010029776">
    <property type="protein sequence ID" value="CAE8701476.1"/>
    <property type="molecule type" value="Genomic_DNA"/>
</dbReference>
<sequence length="107" mass="12466">PGAAARGRDEESGERMEVPRRGRCLLRPLHAEKGMGRSVMRSPSLQQLSPSPNFIEDSSYAPHIDARQRVRQHNRQRRRKAKEDDERRAVEEKERQERVQKSVPQVE</sequence>
<gene>
    <name evidence="2" type="ORF">PGLA2088_LOCUS32024</name>
</gene>
<evidence type="ECO:0000256" key="1">
    <source>
        <dbReference type="SAM" id="MobiDB-lite"/>
    </source>
</evidence>
<name>A0A813KEH1_POLGL</name>
<organism evidence="2 3">
    <name type="scientific">Polarella glacialis</name>
    <name type="common">Dinoflagellate</name>
    <dbReference type="NCBI Taxonomy" id="89957"/>
    <lineage>
        <taxon>Eukaryota</taxon>
        <taxon>Sar</taxon>
        <taxon>Alveolata</taxon>
        <taxon>Dinophyceae</taxon>
        <taxon>Suessiales</taxon>
        <taxon>Suessiaceae</taxon>
        <taxon>Polarella</taxon>
    </lineage>
</organism>
<dbReference type="Proteomes" id="UP000626109">
    <property type="component" value="Unassembled WGS sequence"/>
</dbReference>
<accession>A0A813KEH1</accession>
<feature type="compositionally biased region" description="Basic residues" evidence="1">
    <location>
        <begin position="69"/>
        <end position="80"/>
    </location>
</feature>
<feature type="compositionally biased region" description="Basic and acidic residues" evidence="1">
    <location>
        <begin position="1"/>
        <end position="20"/>
    </location>
</feature>
<reference evidence="2" key="1">
    <citation type="submission" date="2021-02" db="EMBL/GenBank/DDBJ databases">
        <authorList>
            <person name="Dougan E. K."/>
            <person name="Rhodes N."/>
            <person name="Thang M."/>
            <person name="Chan C."/>
        </authorList>
    </citation>
    <scope>NUCLEOTIDE SEQUENCE</scope>
</reference>
<feature type="compositionally biased region" description="Basic and acidic residues" evidence="1">
    <location>
        <begin position="81"/>
        <end position="100"/>
    </location>
</feature>
<protein>
    <submittedName>
        <fullName evidence="2">Uncharacterized protein</fullName>
    </submittedName>
</protein>
<dbReference type="AlphaFoldDB" id="A0A813KEH1"/>
<proteinExistence type="predicted"/>
<feature type="region of interest" description="Disordered" evidence="1">
    <location>
        <begin position="1"/>
        <end position="107"/>
    </location>
</feature>
<feature type="non-terminal residue" evidence="2">
    <location>
        <position position="1"/>
    </location>
</feature>
<feature type="non-terminal residue" evidence="2">
    <location>
        <position position="107"/>
    </location>
</feature>
<comment type="caution">
    <text evidence="2">The sequence shown here is derived from an EMBL/GenBank/DDBJ whole genome shotgun (WGS) entry which is preliminary data.</text>
</comment>
<evidence type="ECO:0000313" key="2">
    <source>
        <dbReference type="EMBL" id="CAE8701476.1"/>
    </source>
</evidence>